<accession>A0ACC8XE16</accession>
<keyword evidence="2" id="KW-1185">Reference proteome</keyword>
<dbReference type="EMBL" id="LJHD01000223">
    <property type="protein sequence ID" value="ONI41184.1"/>
    <property type="molecule type" value="Genomic_DNA"/>
</dbReference>
<evidence type="ECO:0000313" key="1">
    <source>
        <dbReference type="EMBL" id="ONI41184.1"/>
    </source>
</evidence>
<comment type="caution">
    <text evidence="1">The sequence shown here is derived from an EMBL/GenBank/DDBJ whole genome shotgun (WGS) entry which is preliminary data.</text>
</comment>
<gene>
    <name evidence="1" type="ORF">AN640_00305</name>
</gene>
<name>A0ACC8XE16_9FIRM</name>
<sequence>MKMKRKLMQATVAIAGAGGLGSNIAVMLARSGIGKIFIVDFDIVDKSNLNRQHYSEEHLGRYKTEALAEQITKINPSVNFTYKTVKVTEDNVVELFKEYKIVCEAFDNPIYKAMLVENLLIKTTATIVSGSGMAGYSSGNNIQTYKKMSRLYVCGDLESDIASNCIMSPRVQICAGHQANMIIRLLLGEDTP</sequence>
<protein>
    <submittedName>
        <fullName evidence="1">Thiamine biosynthesis protein ThiF</fullName>
    </submittedName>
</protein>
<evidence type="ECO:0000313" key="2">
    <source>
        <dbReference type="Proteomes" id="UP000188637"/>
    </source>
</evidence>
<reference evidence="1" key="1">
    <citation type="submission" date="2016-08" db="EMBL/GenBank/DDBJ databases">
        <authorList>
            <person name="Ngugi D.K."/>
            <person name="Miyake S."/>
            <person name="Stingl U."/>
        </authorList>
    </citation>
    <scope>NUCLEOTIDE SEQUENCE</scope>
    <source>
        <strain evidence="1">SCG-D08WGA-EpuloA1</strain>
    </source>
</reference>
<dbReference type="Proteomes" id="UP000188637">
    <property type="component" value="Unassembled WGS sequence"/>
</dbReference>
<organism evidence="1 2">
    <name type="scientific">Candidatus Epulonipiscium fishelsonii</name>
    <dbReference type="NCBI Taxonomy" id="77094"/>
    <lineage>
        <taxon>Bacteria</taxon>
        <taxon>Bacillati</taxon>
        <taxon>Bacillota</taxon>
        <taxon>Clostridia</taxon>
        <taxon>Lachnospirales</taxon>
        <taxon>Lachnospiraceae</taxon>
        <taxon>Candidatus Epulonipiscium</taxon>
    </lineage>
</organism>
<proteinExistence type="predicted"/>